<feature type="signal peptide" evidence="1">
    <location>
        <begin position="1"/>
        <end position="17"/>
    </location>
</feature>
<evidence type="ECO:0000313" key="3">
    <source>
        <dbReference type="Proteomes" id="UP000304912"/>
    </source>
</evidence>
<dbReference type="RefSeq" id="WP_139757656.1">
    <property type="nucleotide sequence ID" value="NZ_CP039852.1"/>
</dbReference>
<dbReference type="AlphaFoldDB" id="A0A5B7YHE1"/>
<name>A0A5B7YHE1_9ALTE</name>
<evidence type="ECO:0000256" key="1">
    <source>
        <dbReference type="SAM" id="SignalP"/>
    </source>
</evidence>
<keyword evidence="1" id="KW-0732">Signal</keyword>
<gene>
    <name evidence="2" type="ORF">FBQ74_16240</name>
</gene>
<accession>A0A5B7YHE1</accession>
<evidence type="ECO:0000313" key="2">
    <source>
        <dbReference type="EMBL" id="QCZ94925.1"/>
    </source>
</evidence>
<protein>
    <submittedName>
        <fullName evidence="2">Uncharacterized protein</fullName>
    </submittedName>
</protein>
<dbReference type="KEGG" id="salk:FBQ74_16240"/>
<sequence>MKMLQALLLCIAFNTCAQSLSMDNYVKEVSERRKGYSKRANENITELDTFMDGHTHVIITQLTSFHIADADQDTRKRIKDNLHRSLGQNAIPLYCDKKSVVSRSVRRLGITMEYRFVDADNETIETVLIDGEACRE</sequence>
<feature type="chain" id="PRO_5023115997" evidence="1">
    <location>
        <begin position="18"/>
        <end position="136"/>
    </location>
</feature>
<reference evidence="2 3" key="1">
    <citation type="submission" date="2019-04" db="EMBL/GenBank/DDBJ databases">
        <title>Salinimonas iocasae sp. nov., a halophilic bacterium isolated from the outer tube casing of tubeworms in Okinawa Trough.</title>
        <authorList>
            <person name="Zhang H."/>
            <person name="Wang H."/>
            <person name="Li C."/>
        </authorList>
    </citation>
    <scope>NUCLEOTIDE SEQUENCE [LARGE SCALE GENOMIC DNA]</scope>
    <source>
        <strain evidence="2 3">KX18D6</strain>
    </source>
</reference>
<dbReference type="EMBL" id="CP039852">
    <property type="protein sequence ID" value="QCZ94925.1"/>
    <property type="molecule type" value="Genomic_DNA"/>
</dbReference>
<dbReference type="Proteomes" id="UP000304912">
    <property type="component" value="Chromosome"/>
</dbReference>
<proteinExistence type="predicted"/>
<organism evidence="2 3">
    <name type="scientific">Salinimonas iocasae</name>
    <dbReference type="NCBI Taxonomy" id="2572577"/>
    <lineage>
        <taxon>Bacteria</taxon>
        <taxon>Pseudomonadati</taxon>
        <taxon>Pseudomonadota</taxon>
        <taxon>Gammaproteobacteria</taxon>
        <taxon>Alteromonadales</taxon>
        <taxon>Alteromonadaceae</taxon>
        <taxon>Alteromonas/Salinimonas group</taxon>
        <taxon>Salinimonas</taxon>
    </lineage>
</organism>
<keyword evidence="3" id="KW-1185">Reference proteome</keyword>